<dbReference type="PANTHER" id="PTHR22912">
    <property type="entry name" value="DISULFIDE OXIDOREDUCTASE"/>
    <property type="match status" value="1"/>
</dbReference>
<evidence type="ECO:0000313" key="20">
    <source>
        <dbReference type="Proteomes" id="UP000324781"/>
    </source>
</evidence>
<keyword evidence="14" id="KW-0547">Nucleotide-binding</keyword>
<evidence type="ECO:0000256" key="16">
    <source>
        <dbReference type="RuleBase" id="RU003692"/>
    </source>
</evidence>
<dbReference type="InterPro" id="IPR012999">
    <property type="entry name" value="Pyr_OxRdtase_I_AS"/>
</dbReference>
<dbReference type="InterPro" id="IPR050151">
    <property type="entry name" value="Class-I_Pyr_Nuc-Dis_Oxidored"/>
</dbReference>
<evidence type="ECO:0000256" key="15">
    <source>
        <dbReference type="PIRSR" id="PIRSR000350-4"/>
    </source>
</evidence>
<feature type="binding site" evidence="14">
    <location>
        <position position="286"/>
    </location>
    <ligand>
        <name>NAD(+)</name>
        <dbReference type="ChEBI" id="CHEBI:57540"/>
    </ligand>
</feature>
<evidence type="ECO:0000256" key="6">
    <source>
        <dbReference type="ARBA" id="ARBA00022630"/>
    </source>
</evidence>
<feature type="binding site" evidence="14">
    <location>
        <begin position="158"/>
        <end position="160"/>
    </location>
    <ligand>
        <name>FAD</name>
        <dbReference type="ChEBI" id="CHEBI:57692"/>
    </ligand>
</feature>
<feature type="binding site" evidence="14">
    <location>
        <position position="218"/>
    </location>
    <ligand>
        <name>NAD(+)</name>
        <dbReference type="ChEBI" id="CHEBI:57540"/>
    </ligand>
</feature>
<keyword evidence="6 16" id="KW-0285">Flavoprotein</keyword>
<comment type="miscellaneous">
    <text evidence="16">The active site is a redox-active disulfide bond.</text>
</comment>
<dbReference type="GO" id="GO:0005737">
    <property type="term" value="C:cytoplasm"/>
    <property type="evidence" value="ECO:0007669"/>
    <property type="project" value="UniProtKB-SubCell"/>
</dbReference>
<dbReference type="SUPFAM" id="SSF55424">
    <property type="entry name" value="FAD/NAD-linked reductases, dimerisation (C-terminal) domain"/>
    <property type="match status" value="1"/>
</dbReference>
<dbReference type="SUPFAM" id="SSF51905">
    <property type="entry name" value="FAD/NAD(P)-binding domain"/>
    <property type="match status" value="1"/>
</dbReference>
<evidence type="ECO:0000256" key="8">
    <source>
        <dbReference type="ARBA" id="ARBA00023002"/>
    </source>
</evidence>
<sequence>MNSDTVVKSDVINKAVQEGETVYDVAIIGGGPAGYVAAIRCAQNGLKTVLIEKDRLGGTCLNAGCIPTKTLVSIAGFLNRLNRAEDYGISIQGFQYSLEKIRERKQQIVSSLVQGIEFLMKKNKIGVIQGKAIVEENGVLAVEGSEERIRYKNLILATGSVASSLPIPGADAPDILGSQELLELSEVPESLAIIGGGVIGMEFAFIYAALGCKVHVVEFMPQILNLVDADVASTVKRTARKMGIEILESARALAIETTSDDHKRILMERKERQESLVVRKVAVAVGRRANLEAVDLEKLGVALNDHKNGILVNEVMQTSNPTVYAAGDVTNQVMLAHAASHQGIIAADHIAGKLSGKAGGLEKQLVPSAIFTFPEIGHIGHTEKEAKAMNRDVLVGKFPFRANSKAVAMQDAAGFVKVIADKATREIIGATIVGPDATELLSLAANLITCRTTIDQAKEVIYAHPTLSEAISEAILDMEGEAIHFGN</sequence>
<dbReference type="PRINTS" id="PR00411">
    <property type="entry name" value="PNDRDTASEI"/>
</dbReference>
<feature type="binding site" evidence="14">
    <location>
        <position position="328"/>
    </location>
    <ligand>
        <name>FAD</name>
        <dbReference type="ChEBI" id="CHEBI:57692"/>
    </ligand>
</feature>
<dbReference type="Pfam" id="PF07992">
    <property type="entry name" value="Pyr_redox_2"/>
    <property type="match status" value="1"/>
</dbReference>
<feature type="domain" description="FAD/NAD(P)-binding" evidence="18">
    <location>
        <begin position="23"/>
        <end position="343"/>
    </location>
</feature>
<dbReference type="InterPro" id="IPR023753">
    <property type="entry name" value="FAD/NAD-binding_dom"/>
</dbReference>
<evidence type="ECO:0000256" key="9">
    <source>
        <dbReference type="ARBA" id="ARBA00023027"/>
    </source>
</evidence>
<dbReference type="PANTHER" id="PTHR22912:SF217">
    <property type="entry name" value="DIHYDROLIPOYL DEHYDROGENASE"/>
    <property type="match status" value="1"/>
</dbReference>
<dbReference type="InterPro" id="IPR036188">
    <property type="entry name" value="FAD/NAD-bd_sf"/>
</dbReference>
<dbReference type="Gene3D" id="3.50.50.60">
    <property type="entry name" value="FAD/NAD(P)-binding domain"/>
    <property type="match status" value="2"/>
</dbReference>
<keyword evidence="10" id="KW-1015">Disulfide bond</keyword>
<evidence type="ECO:0000256" key="11">
    <source>
        <dbReference type="ARBA" id="ARBA00023284"/>
    </source>
</evidence>
<name>A0A1M6CJM1_9FIRM</name>
<organism evidence="19 20">
    <name type="scientific">Thermoclostridium caenicola</name>
    <dbReference type="NCBI Taxonomy" id="659425"/>
    <lineage>
        <taxon>Bacteria</taxon>
        <taxon>Bacillati</taxon>
        <taxon>Bacillota</taxon>
        <taxon>Clostridia</taxon>
        <taxon>Eubacteriales</taxon>
        <taxon>Oscillospiraceae</taxon>
        <taxon>Thermoclostridium</taxon>
    </lineage>
</organism>
<dbReference type="NCBIfam" id="TIGR01350">
    <property type="entry name" value="lipoamide_DH"/>
    <property type="match status" value="1"/>
</dbReference>
<dbReference type="InterPro" id="IPR016156">
    <property type="entry name" value="FAD/NAD-linked_Rdtase_dimer_sf"/>
</dbReference>
<dbReference type="GO" id="GO:0050660">
    <property type="term" value="F:flavin adenine dinucleotide binding"/>
    <property type="evidence" value="ECO:0007669"/>
    <property type="project" value="InterPro"/>
</dbReference>
<keyword evidence="20" id="KW-1185">Reference proteome</keyword>
<comment type="subcellular location">
    <subcellularLocation>
        <location evidence="1">Cytoplasm</location>
    </subcellularLocation>
</comment>
<feature type="binding site" evidence="14">
    <location>
        <position position="69"/>
    </location>
    <ligand>
        <name>FAD</name>
        <dbReference type="ChEBI" id="CHEBI:57692"/>
    </ligand>
</feature>
<evidence type="ECO:0000256" key="3">
    <source>
        <dbReference type="ARBA" id="ARBA00012608"/>
    </source>
</evidence>
<reference evidence="19 20" key="1">
    <citation type="submission" date="2016-11" db="EMBL/GenBank/DDBJ databases">
        <authorList>
            <person name="Varghese N."/>
            <person name="Submissions S."/>
        </authorList>
    </citation>
    <scope>NUCLEOTIDE SEQUENCE [LARGE SCALE GENOMIC DNA]</scope>
    <source>
        <strain evidence="19 20">DSM 19027</strain>
    </source>
</reference>
<dbReference type="EC" id="1.8.1.4" evidence="3 16"/>
<keyword evidence="5" id="KW-0963">Cytoplasm</keyword>
<dbReference type="Pfam" id="PF02852">
    <property type="entry name" value="Pyr_redox_dim"/>
    <property type="match status" value="1"/>
</dbReference>
<dbReference type="FunFam" id="3.30.390.30:FF:000001">
    <property type="entry name" value="Dihydrolipoyl dehydrogenase"/>
    <property type="match status" value="1"/>
</dbReference>
<dbReference type="InterPro" id="IPR006258">
    <property type="entry name" value="Lipoamide_DH"/>
</dbReference>
<dbReference type="PROSITE" id="PS00076">
    <property type="entry name" value="PYRIDINE_REDOX_1"/>
    <property type="match status" value="1"/>
</dbReference>
<dbReference type="Gene3D" id="3.30.390.30">
    <property type="match status" value="1"/>
</dbReference>
<dbReference type="EMBL" id="FQZP01000005">
    <property type="protein sequence ID" value="SHI61222.1"/>
    <property type="molecule type" value="Genomic_DNA"/>
</dbReference>
<dbReference type="OrthoDB" id="9807946at2"/>
<evidence type="ECO:0000256" key="14">
    <source>
        <dbReference type="PIRSR" id="PIRSR000350-3"/>
    </source>
</evidence>
<dbReference type="PIRSF" id="PIRSF000350">
    <property type="entry name" value="Mercury_reductase_MerA"/>
    <property type="match status" value="1"/>
</dbReference>
<evidence type="ECO:0000256" key="7">
    <source>
        <dbReference type="ARBA" id="ARBA00022827"/>
    </source>
</evidence>
<dbReference type="PRINTS" id="PR00368">
    <property type="entry name" value="FADPNR"/>
</dbReference>
<dbReference type="AlphaFoldDB" id="A0A1M6CJM1"/>
<feature type="binding site" evidence="14">
    <location>
        <begin position="334"/>
        <end position="337"/>
    </location>
    <ligand>
        <name>FAD</name>
        <dbReference type="ChEBI" id="CHEBI:57692"/>
    </ligand>
</feature>
<keyword evidence="11 16" id="KW-0676">Redox-active center</keyword>
<proteinExistence type="inferred from homology"/>
<feature type="domain" description="Pyridine nucleotide-disulphide oxidoreductase dimerisation" evidence="17">
    <location>
        <begin position="366"/>
        <end position="474"/>
    </location>
</feature>
<dbReference type="InterPro" id="IPR001100">
    <property type="entry name" value="Pyr_nuc-diS_OxRdtase"/>
</dbReference>
<dbReference type="GO" id="GO:0004148">
    <property type="term" value="F:dihydrolipoyl dehydrogenase (NADH) activity"/>
    <property type="evidence" value="ECO:0007669"/>
    <property type="project" value="UniProtKB-EC"/>
</dbReference>
<evidence type="ECO:0000256" key="13">
    <source>
        <dbReference type="PIRSR" id="PIRSR000350-2"/>
    </source>
</evidence>
<dbReference type="GO" id="GO:0006103">
    <property type="term" value="P:2-oxoglutarate metabolic process"/>
    <property type="evidence" value="ECO:0007669"/>
    <property type="project" value="TreeGrafter"/>
</dbReference>
<comment type="catalytic activity">
    <reaction evidence="12 16">
        <text>N(6)-[(R)-dihydrolipoyl]-L-lysyl-[protein] + NAD(+) = N(6)-[(R)-lipoyl]-L-lysyl-[protein] + NADH + H(+)</text>
        <dbReference type="Rhea" id="RHEA:15045"/>
        <dbReference type="Rhea" id="RHEA-COMP:10474"/>
        <dbReference type="Rhea" id="RHEA-COMP:10475"/>
        <dbReference type="ChEBI" id="CHEBI:15378"/>
        <dbReference type="ChEBI" id="CHEBI:57540"/>
        <dbReference type="ChEBI" id="CHEBI:57945"/>
        <dbReference type="ChEBI" id="CHEBI:83099"/>
        <dbReference type="ChEBI" id="CHEBI:83100"/>
        <dbReference type="EC" id="1.8.1.4"/>
    </reaction>
</comment>
<protein>
    <recommendedName>
        <fullName evidence="4 16">Dihydrolipoyl dehydrogenase</fullName>
        <ecNumber evidence="3 16">1.8.1.4</ecNumber>
    </recommendedName>
</protein>
<evidence type="ECO:0000259" key="18">
    <source>
        <dbReference type="Pfam" id="PF07992"/>
    </source>
</evidence>
<feature type="active site" description="Proton acceptor" evidence="13">
    <location>
        <position position="464"/>
    </location>
</feature>
<evidence type="ECO:0000256" key="5">
    <source>
        <dbReference type="ARBA" id="ARBA00022490"/>
    </source>
</evidence>
<comment type="cofactor">
    <cofactor evidence="14 16">
        <name>FAD</name>
        <dbReference type="ChEBI" id="CHEBI:57692"/>
    </cofactor>
    <text evidence="14 16">Binds 1 FAD per subunit.</text>
</comment>
<evidence type="ECO:0000256" key="10">
    <source>
        <dbReference type="ARBA" id="ARBA00023157"/>
    </source>
</evidence>
<evidence type="ECO:0000313" key="19">
    <source>
        <dbReference type="EMBL" id="SHI61222.1"/>
    </source>
</evidence>
<keyword evidence="7 14" id="KW-0274">FAD</keyword>
<feature type="binding site" evidence="14">
    <location>
        <begin position="195"/>
        <end position="202"/>
    </location>
    <ligand>
        <name>NAD(+)</name>
        <dbReference type="ChEBI" id="CHEBI:57540"/>
    </ligand>
</feature>
<evidence type="ECO:0000259" key="17">
    <source>
        <dbReference type="Pfam" id="PF02852"/>
    </source>
</evidence>
<dbReference type="RefSeq" id="WP_149677813.1">
    <property type="nucleotide sequence ID" value="NZ_FQZP01000005.1"/>
</dbReference>
<evidence type="ECO:0000256" key="12">
    <source>
        <dbReference type="ARBA" id="ARBA00049187"/>
    </source>
</evidence>
<evidence type="ECO:0000256" key="1">
    <source>
        <dbReference type="ARBA" id="ARBA00004496"/>
    </source>
</evidence>
<comment type="similarity">
    <text evidence="2 16">Belongs to the class-I pyridine nucleotide-disulfide oxidoreductase family.</text>
</comment>
<gene>
    <name evidence="19" type="ORF">SAMN05444373_100544</name>
</gene>
<evidence type="ECO:0000256" key="4">
    <source>
        <dbReference type="ARBA" id="ARBA00016961"/>
    </source>
</evidence>
<dbReference type="Proteomes" id="UP000324781">
    <property type="component" value="Unassembled WGS sequence"/>
</dbReference>
<accession>A0A1M6CJM1</accession>
<evidence type="ECO:0000256" key="2">
    <source>
        <dbReference type="ARBA" id="ARBA00007532"/>
    </source>
</evidence>
<feature type="disulfide bond" description="Redox-active" evidence="15">
    <location>
        <begin position="60"/>
        <end position="65"/>
    </location>
</feature>
<keyword evidence="8 16" id="KW-0560">Oxidoreductase</keyword>
<keyword evidence="9 14" id="KW-0520">NAD</keyword>
<dbReference type="InterPro" id="IPR004099">
    <property type="entry name" value="Pyr_nucl-diS_OxRdtase_dimer"/>
</dbReference>